<dbReference type="Gene3D" id="3.20.20.70">
    <property type="entry name" value="Aldolase class I"/>
    <property type="match status" value="1"/>
</dbReference>
<dbReference type="GO" id="GO:0019262">
    <property type="term" value="P:N-acetylneuraminate catabolic process"/>
    <property type="evidence" value="ECO:0007669"/>
    <property type="project" value="UniProtKB-UniRule"/>
</dbReference>
<dbReference type="PANTHER" id="PTHR36204">
    <property type="entry name" value="N-ACETYLMANNOSAMINE-6-PHOSPHATE 2-EPIMERASE-RELATED"/>
    <property type="match status" value="1"/>
</dbReference>
<dbReference type="RefSeq" id="WP_003102290.1">
    <property type="nucleotide sequence ID" value="NZ_CP010783.1"/>
</dbReference>
<evidence type="ECO:0000256" key="3">
    <source>
        <dbReference type="ARBA" id="ARBA00005081"/>
    </source>
</evidence>
<dbReference type="FunFam" id="3.20.20.70:FF:000035">
    <property type="entry name" value="Putative N-acetylmannosamine-6-phosphate 2-epimerase"/>
    <property type="match status" value="1"/>
</dbReference>
<dbReference type="SMR" id="A0A3L8GB59"/>
<reference evidence="8 10" key="1">
    <citation type="journal article" date="2014" name="Genome Announc.">
        <title>Complete Genome Sequence of a Virulent Strain, Streptococcus iniae ISET0901, Isolated from Diseased Tilapia.</title>
        <authorList>
            <person name="Pridgeon J.W."/>
            <person name="Zhang D."/>
            <person name="Zhang L."/>
        </authorList>
    </citation>
    <scope>NUCLEOTIDE SEQUENCE [LARGE SCALE GENOMIC DNA]</scope>
    <source>
        <strain evidence="8 10">ISET0901</strain>
    </source>
</reference>
<dbReference type="EC" id="5.1.3.9" evidence="7"/>
<evidence type="ECO:0000313" key="8">
    <source>
        <dbReference type="EMBL" id="AHY16605.1"/>
    </source>
</evidence>
<dbReference type="OrthoDB" id="9781704at2"/>
<comment type="similarity">
    <text evidence="4 7">Belongs to the NanE family.</text>
</comment>
<evidence type="ECO:0000256" key="2">
    <source>
        <dbReference type="ARBA" id="ARBA00002147"/>
    </source>
</evidence>
<organism evidence="9 11">
    <name type="scientific">Streptococcus iniae</name>
    <name type="common">Streptococcus shiloi</name>
    <dbReference type="NCBI Taxonomy" id="1346"/>
    <lineage>
        <taxon>Bacteria</taxon>
        <taxon>Bacillati</taxon>
        <taxon>Bacillota</taxon>
        <taxon>Bacilli</taxon>
        <taxon>Lactobacillales</taxon>
        <taxon>Streptococcaceae</taxon>
        <taxon>Streptococcus</taxon>
    </lineage>
</organism>
<comment type="function">
    <text evidence="2 7">Converts N-acetylmannosamine-6-phosphate (ManNAc-6-P) to N-acetylglucosamine-6-phosphate (GlcNAc-6-P).</text>
</comment>
<dbReference type="Proteomes" id="UP000025245">
    <property type="component" value="Chromosome"/>
</dbReference>
<evidence type="ECO:0000256" key="1">
    <source>
        <dbReference type="ARBA" id="ARBA00000056"/>
    </source>
</evidence>
<gene>
    <name evidence="7" type="primary">nanE</name>
    <name evidence="9" type="ORF">DIY07_09265</name>
    <name evidence="8" type="ORF">DQ08_09190</name>
</gene>
<name>A0A3L8GB59_STRIN</name>
<evidence type="ECO:0000313" key="9">
    <source>
        <dbReference type="EMBL" id="RLU55052.1"/>
    </source>
</evidence>
<dbReference type="KEGG" id="siz:SI82_09160"/>
<dbReference type="STRING" id="1346.BMF34_09170"/>
<dbReference type="NCBIfam" id="NF002231">
    <property type="entry name" value="PRK01130.1"/>
    <property type="match status" value="1"/>
</dbReference>
<dbReference type="Proteomes" id="UP000269148">
    <property type="component" value="Unassembled WGS sequence"/>
</dbReference>
<reference evidence="9 11" key="2">
    <citation type="submission" date="2018-06" db="EMBL/GenBank/DDBJ databases">
        <title>Mutators as drivers of adaptation in pathogenic bacteria and a risk factor for host jumps and vaccine escape.</title>
        <authorList>
            <person name="Barnes A.C."/>
            <person name="Silayeva O."/>
        </authorList>
    </citation>
    <scope>NUCLEOTIDE SEQUENCE [LARGE SCALE GENOMIC DNA]</scope>
    <source>
        <strain evidence="9 11">QMA0445</strain>
    </source>
</reference>
<sequence length="234" mass="25424">MPDHSPKDSLLQSLKGGIIVSCQALPGEPLYTSQGGIMPLLAKAAEEAGAVGIRANSVRDIKEIQEVTKLPIIGIIKKDYPPQEPFITATMAEIDQLAALDIAVIALDCTQRDRYDGLTVEDFIKQVKVKYPHQFLMADISTYEEGIRAFQAGVDFVGTTLSGYTSYSRQEAGPDFELVERLCRAGIPVIAEGKIHCPKDAKRINELGVVSIVVGGAITRPKEIAERFIEALKA</sequence>
<dbReference type="HAMAP" id="MF_01235">
    <property type="entry name" value="ManNAc6P_epimer"/>
    <property type="match status" value="1"/>
</dbReference>
<keyword evidence="5 7" id="KW-0413">Isomerase</keyword>
<dbReference type="Pfam" id="PF04131">
    <property type="entry name" value="NanE"/>
    <property type="match status" value="1"/>
</dbReference>
<dbReference type="GeneID" id="35765853"/>
<dbReference type="EMBL" id="QLQD01000079">
    <property type="protein sequence ID" value="RLU55052.1"/>
    <property type="molecule type" value="Genomic_DNA"/>
</dbReference>
<keyword evidence="10" id="KW-1185">Reference proteome</keyword>
<proteinExistence type="inferred from homology"/>
<evidence type="ECO:0000256" key="6">
    <source>
        <dbReference type="ARBA" id="ARBA00023277"/>
    </source>
</evidence>
<dbReference type="GO" id="GO:0005829">
    <property type="term" value="C:cytosol"/>
    <property type="evidence" value="ECO:0007669"/>
    <property type="project" value="TreeGrafter"/>
</dbReference>
<evidence type="ECO:0000313" key="11">
    <source>
        <dbReference type="Proteomes" id="UP000269148"/>
    </source>
</evidence>
<dbReference type="KEGG" id="sio:DW64_09170"/>
<comment type="catalytic activity">
    <reaction evidence="1 7">
        <text>an N-acyl-D-glucosamine 6-phosphate = an N-acyl-D-mannosamine 6-phosphate</text>
        <dbReference type="Rhea" id="RHEA:23932"/>
        <dbReference type="ChEBI" id="CHEBI:57599"/>
        <dbReference type="ChEBI" id="CHEBI:57666"/>
        <dbReference type="EC" id="5.1.3.9"/>
    </reaction>
</comment>
<dbReference type="KEGG" id="siq:DQ08_09190"/>
<comment type="pathway">
    <text evidence="3 7">Amino-sugar metabolism; N-acetylneuraminate degradation; D-fructose 6-phosphate from N-acetylneuraminate: step 3/5.</text>
</comment>
<protein>
    <recommendedName>
        <fullName evidence="7">Putative N-acetylmannosamine-6-phosphate 2-epimerase</fullName>
        <ecNumber evidence="7">5.1.3.9</ecNumber>
    </recommendedName>
    <alternativeName>
        <fullName evidence="7">ManNAc-6-P epimerase</fullName>
    </alternativeName>
</protein>
<keyword evidence="6 7" id="KW-0119">Carbohydrate metabolism</keyword>
<evidence type="ECO:0000313" key="10">
    <source>
        <dbReference type="Proteomes" id="UP000025245"/>
    </source>
</evidence>
<dbReference type="GO" id="GO:0047465">
    <property type="term" value="F:N-acylglucosamine-6-phosphate 2-epimerase activity"/>
    <property type="evidence" value="ECO:0007669"/>
    <property type="project" value="UniProtKB-EC"/>
</dbReference>
<evidence type="ECO:0000256" key="7">
    <source>
        <dbReference type="HAMAP-Rule" id="MF_01235"/>
    </source>
</evidence>
<dbReference type="AlphaFoldDB" id="A0A3L8GB59"/>
<dbReference type="CDD" id="cd04729">
    <property type="entry name" value="NanE"/>
    <property type="match status" value="1"/>
</dbReference>
<evidence type="ECO:0000256" key="4">
    <source>
        <dbReference type="ARBA" id="ARBA00007439"/>
    </source>
</evidence>
<dbReference type="SUPFAM" id="SSF51366">
    <property type="entry name" value="Ribulose-phoshate binding barrel"/>
    <property type="match status" value="1"/>
</dbReference>
<dbReference type="GO" id="GO:0005975">
    <property type="term" value="P:carbohydrate metabolic process"/>
    <property type="evidence" value="ECO:0007669"/>
    <property type="project" value="UniProtKB-UniRule"/>
</dbReference>
<dbReference type="UniPathway" id="UPA00629">
    <property type="reaction ID" value="UER00682"/>
</dbReference>
<dbReference type="InterPro" id="IPR011060">
    <property type="entry name" value="RibuloseP-bd_barrel"/>
</dbReference>
<dbReference type="EMBL" id="CP007586">
    <property type="protein sequence ID" value="AHY16605.1"/>
    <property type="molecule type" value="Genomic_DNA"/>
</dbReference>
<dbReference type="InterPro" id="IPR007260">
    <property type="entry name" value="NanE"/>
</dbReference>
<dbReference type="GO" id="GO:0006053">
    <property type="term" value="P:N-acetylmannosamine catabolic process"/>
    <property type="evidence" value="ECO:0007669"/>
    <property type="project" value="TreeGrafter"/>
</dbReference>
<evidence type="ECO:0000256" key="5">
    <source>
        <dbReference type="ARBA" id="ARBA00023235"/>
    </source>
</evidence>
<dbReference type="InterPro" id="IPR013785">
    <property type="entry name" value="Aldolase_TIM"/>
</dbReference>
<accession>A0A3L8GB59</accession>
<dbReference type="PANTHER" id="PTHR36204:SF1">
    <property type="entry name" value="N-ACETYLMANNOSAMINE-6-PHOSPHATE 2-EPIMERASE-RELATED"/>
    <property type="match status" value="1"/>
</dbReference>